<organism evidence="1 2">
    <name type="scientific">Photobacterium frigidiphilum</name>
    <dbReference type="NCBI Taxonomy" id="264736"/>
    <lineage>
        <taxon>Bacteria</taxon>
        <taxon>Pseudomonadati</taxon>
        <taxon>Pseudomonadota</taxon>
        <taxon>Gammaproteobacteria</taxon>
        <taxon>Vibrionales</taxon>
        <taxon>Vibrionaceae</taxon>
        <taxon>Photobacterium</taxon>
    </lineage>
</organism>
<dbReference type="AlphaFoldDB" id="A0A2T3J690"/>
<keyword evidence="2" id="KW-1185">Reference proteome</keyword>
<dbReference type="Proteomes" id="UP000240987">
    <property type="component" value="Unassembled WGS sequence"/>
</dbReference>
<proteinExistence type="predicted"/>
<protein>
    <submittedName>
        <fullName evidence="1">Uncharacterized protein</fullName>
    </submittedName>
</protein>
<sequence>MSEYQPIVDAIAGLQSNAFKDYFLPIGAIATSALVGFKAAKFAIGHQEDVKAEIGKIKALNRVIMDANAMRVSLLAHKATYFNILPCNPILRVFALKPTVGDFYTPKLDEVDLSFVSSHSTVLTTEFERWSNPMYIHALFTNYKSLKMQWELFHQKRTEIESIIDDYALNQIDRDEMINGIGHPTLMKLTGLAELTINSTDQLLVELTCFCIAFPHFAKELISQEYQEKYGRIIEVRLPTASAIVDLLSLCTPVDYHVMSEIQGDTLAEIKRVYQPAF</sequence>
<dbReference type="RefSeq" id="WP_107246616.1">
    <property type="nucleotide sequence ID" value="NZ_PYMJ01000062.1"/>
</dbReference>
<dbReference type="EMBL" id="PYMJ01000062">
    <property type="protein sequence ID" value="PSU42863.1"/>
    <property type="molecule type" value="Genomic_DNA"/>
</dbReference>
<dbReference type="OrthoDB" id="5811666at2"/>
<evidence type="ECO:0000313" key="1">
    <source>
        <dbReference type="EMBL" id="PSU42863.1"/>
    </source>
</evidence>
<name>A0A2T3J690_9GAMM</name>
<reference evidence="1 2" key="1">
    <citation type="submission" date="2018-01" db="EMBL/GenBank/DDBJ databases">
        <title>Whole genome sequencing of Histamine producing bacteria.</title>
        <authorList>
            <person name="Butler K."/>
        </authorList>
    </citation>
    <scope>NUCLEOTIDE SEQUENCE [LARGE SCALE GENOMIC DNA]</scope>
    <source>
        <strain evidence="1 2">JCM 12947</strain>
    </source>
</reference>
<accession>A0A2T3J690</accession>
<comment type="caution">
    <text evidence="1">The sequence shown here is derived from an EMBL/GenBank/DDBJ whole genome shotgun (WGS) entry which is preliminary data.</text>
</comment>
<evidence type="ECO:0000313" key="2">
    <source>
        <dbReference type="Proteomes" id="UP000240987"/>
    </source>
</evidence>
<gene>
    <name evidence="1" type="ORF">C9J12_28620</name>
</gene>